<protein>
    <recommendedName>
        <fullName evidence="2">Glycosyltransferase subfamily 4-like N-terminal domain-containing protein</fullName>
    </recommendedName>
</protein>
<proteinExistence type="predicted"/>
<gene>
    <name evidence="1" type="ORF">S03H2_61765</name>
</gene>
<sequence length="114" mass="13717">MKKILMLSYRFPYPLIDGSRIRIYNIGKILTEKYQVDLLAINEGDVSIGDIKKTEKIFNKVIPFSFNPIWFKLNTLKGLFSKDSLQIYYHYFNKVQKWIDQHYKEYDLIFCVSY</sequence>
<dbReference type="EMBL" id="BARU01039893">
    <property type="protein sequence ID" value="GAH86105.1"/>
    <property type="molecule type" value="Genomic_DNA"/>
</dbReference>
<reference evidence="1" key="1">
    <citation type="journal article" date="2014" name="Front. Microbiol.">
        <title>High frequency of phylogenetically diverse reductive dehalogenase-homologous genes in deep subseafloor sedimentary metagenomes.</title>
        <authorList>
            <person name="Kawai M."/>
            <person name="Futagami T."/>
            <person name="Toyoda A."/>
            <person name="Takaki Y."/>
            <person name="Nishi S."/>
            <person name="Hori S."/>
            <person name="Arai W."/>
            <person name="Tsubouchi T."/>
            <person name="Morono Y."/>
            <person name="Uchiyama I."/>
            <person name="Ito T."/>
            <person name="Fujiyama A."/>
            <person name="Inagaki F."/>
            <person name="Takami H."/>
        </authorList>
    </citation>
    <scope>NUCLEOTIDE SEQUENCE</scope>
    <source>
        <strain evidence="1">Expedition CK06-06</strain>
    </source>
</reference>
<comment type="caution">
    <text evidence="1">The sequence shown here is derived from an EMBL/GenBank/DDBJ whole genome shotgun (WGS) entry which is preliminary data.</text>
</comment>
<evidence type="ECO:0008006" key="2">
    <source>
        <dbReference type="Google" id="ProtNLM"/>
    </source>
</evidence>
<dbReference type="AlphaFoldDB" id="X1JXJ5"/>
<accession>X1JXJ5</accession>
<evidence type="ECO:0000313" key="1">
    <source>
        <dbReference type="EMBL" id="GAH86105.1"/>
    </source>
</evidence>
<organism evidence="1">
    <name type="scientific">marine sediment metagenome</name>
    <dbReference type="NCBI Taxonomy" id="412755"/>
    <lineage>
        <taxon>unclassified sequences</taxon>
        <taxon>metagenomes</taxon>
        <taxon>ecological metagenomes</taxon>
    </lineage>
</organism>
<name>X1JXJ5_9ZZZZ</name>